<gene>
    <name evidence="1" type="ORF">SASPL_155064</name>
</gene>
<dbReference type="Proteomes" id="UP000298416">
    <property type="component" value="Unassembled WGS sequence"/>
</dbReference>
<evidence type="ECO:0000313" key="2">
    <source>
        <dbReference type="Proteomes" id="UP000298416"/>
    </source>
</evidence>
<reference evidence="1" key="1">
    <citation type="submission" date="2018-01" db="EMBL/GenBank/DDBJ databases">
        <authorList>
            <person name="Mao J.F."/>
        </authorList>
    </citation>
    <scope>NUCLEOTIDE SEQUENCE</scope>
    <source>
        <strain evidence="1">Huo1</strain>
        <tissue evidence="1">Leaf</tissue>
    </source>
</reference>
<reference evidence="1" key="2">
    <citation type="submission" date="2020-08" db="EMBL/GenBank/DDBJ databases">
        <title>Plant Genome Project.</title>
        <authorList>
            <person name="Zhang R.-G."/>
        </authorList>
    </citation>
    <scope>NUCLEOTIDE SEQUENCE</scope>
    <source>
        <strain evidence="1">Huo1</strain>
        <tissue evidence="1">Leaf</tissue>
    </source>
</reference>
<dbReference type="EMBL" id="PNBA02000022">
    <property type="protein sequence ID" value="KAG6386173.1"/>
    <property type="molecule type" value="Genomic_DNA"/>
</dbReference>
<protein>
    <submittedName>
        <fullName evidence="1">Uncharacterized protein</fullName>
    </submittedName>
</protein>
<comment type="caution">
    <text evidence="1">The sequence shown here is derived from an EMBL/GenBank/DDBJ whole genome shotgun (WGS) entry which is preliminary data.</text>
</comment>
<sequence>MKGIERYDDKAISDHISDSLATLNRAMLAVSEGHSAPTPPPRDDILSQFLKLHYNNADTDTDDGVETDNCCICIDRLHRGLVATSFTGAAYGGGSAVATIFVPSAKLGLSTDLICTIFVAYS</sequence>
<organism evidence="1">
    <name type="scientific">Salvia splendens</name>
    <name type="common">Scarlet sage</name>
    <dbReference type="NCBI Taxonomy" id="180675"/>
    <lineage>
        <taxon>Eukaryota</taxon>
        <taxon>Viridiplantae</taxon>
        <taxon>Streptophyta</taxon>
        <taxon>Embryophyta</taxon>
        <taxon>Tracheophyta</taxon>
        <taxon>Spermatophyta</taxon>
        <taxon>Magnoliopsida</taxon>
        <taxon>eudicotyledons</taxon>
        <taxon>Gunneridae</taxon>
        <taxon>Pentapetalae</taxon>
        <taxon>asterids</taxon>
        <taxon>lamiids</taxon>
        <taxon>Lamiales</taxon>
        <taxon>Lamiaceae</taxon>
        <taxon>Nepetoideae</taxon>
        <taxon>Mentheae</taxon>
        <taxon>Salviinae</taxon>
        <taxon>Salvia</taxon>
        <taxon>Salvia subgen. Calosphace</taxon>
        <taxon>core Calosphace</taxon>
    </lineage>
</organism>
<name>A0A8X8YZU2_SALSN</name>
<keyword evidence="2" id="KW-1185">Reference proteome</keyword>
<proteinExistence type="predicted"/>
<dbReference type="AlphaFoldDB" id="A0A8X8YZU2"/>
<evidence type="ECO:0000313" key="1">
    <source>
        <dbReference type="EMBL" id="KAG6386173.1"/>
    </source>
</evidence>
<accession>A0A8X8YZU2</accession>